<keyword evidence="1" id="KW-0472">Membrane</keyword>
<gene>
    <name evidence="2" type="ORF">BAZSYMA_ACONTIG54005_1</name>
</gene>
<keyword evidence="1" id="KW-0812">Transmembrane</keyword>
<evidence type="ECO:0000313" key="3">
    <source>
        <dbReference type="Proteomes" id="UP000198988"/>
    </source>
</evidence>
<reference evidence="3" key="1">
    <citation type="submission" date="2016-06" db="EMBL/GenBank/DDBJ databases">
        <authorList>
            <person name="Petersen J."/>
            <person name="Sayavedra L."/>
        </authorList>
    </citation>
    <scope>NUCLEOTIDE SEQUENCE [LARGE SCALE GENOMIC DNA]</scope>
    <source>
        <strain evidence="3">BazSymA</strain>
    </source>
</reference>
<sequence length="48" mass="5382">MSTVNKAVAFFKSSLSLCFLSDCIFCCSGVMALLNLLGFYIFRHKNQL</sequence>
<feature type="transmembrane region" description="Helical" evidence="1">
    <location>
        <begin position="19"/>
        <end position="42"/>
    </location>
</feature>
<protein>
    <submittedName>
        <fullName evidence="2">Uncharacterized protein</fullName>
    </submittedName>
</protein>
<accession>A0A1H6M4N1</accession>
<evidence type="ECO:0000313" key="2">
    <source>
        <dbReference type="EMBL" id="SEH96142.1"/>
    </source>
</evidence>
<dbReference type="AlphaFoldDB" id="A0A1H6M4N1"/>
<keyword evidence="1" id="KW-1133">Transmembrane helix</keyword>
<dbReference type="EMBL" id="CDSC02000368">
    <property type="protein sequence ID" value="SEH96142.1"/>
    <property type="molecule type" value="Genomic_DNA"/>
</dbReference>
<proteinExistence type="predicted"/>
<evidence type="ECO:0000256" key="1">
    <source>
        <dbReference type="SAM" id="Phobius"/>
    </source>
</evidence>
<organism evidence="2 3">
    <name type="scientific">Bathymodiolus azoricus thioautotrophic gill symbiont</name>
    <dbReference type="NCBI Taxonomy" id="235205"/>
    <lineage>
        <taxon>Bacteria</taxon>
        <taxon>Pseudomonadati</taxon>
        <taxon>Pseudomonadota</taxon>
        <taxon>Gammaproteobacteria</taxon>
        <taxon>sulfur-oxidizing symbionts</taxon>
    </lineage>
</organism>
<name>A0A1H6M4N1_9GAMM</name>
<dbReference type="Proteomes" id="UP000198988">
    <property type="component" value="Unassembled WGS sequence"/>
</dbReference>